<evidence type="ECO:0000313" key="2">
    <source>
        <dbReference type="Proteomes" id="UP001604336"/>
    </source>
</evidence>
<evidence type="ECO:0000313" key="1">
    <source>
        <dbReference type="EMBL" id="KAL2505430.1"/>
    </source>
</evidence>
<sequence>MIKRGSKISGINLSLGGQLNLANGEVIDQVMLIVIGSSLDALERGKVKEKKKKKSKTCLVDPLVSFHDLPSQTELPNTASPVAQKHNRPVLRLLRSLTHDLQCIILQKDGAIRQMRLVRSLQDANTSLRGENEILKLGKNDAELAAKREMDKLVEMVSRKLSLEQELPGFKESKGLGFLL</sequence>
<protein>
    <submittedName>
        <fullName evidence="1">Uncharacterized protein</fullName>
    </submittedName>
</protein>
<gene>
    <name evidence="1" type="ORF">Adt_21051</name>
</gene>
<name>A0ABD1SYD7_9LAMI</name>
<reference evidence="2" key="1">
    <citation type="submission" date="2024-07" db="EMBL/GenBank/DDBJ databases">
        <title>Two chromosome-level genome assemblies of Korean endemic species Abeliophyllum distichum and Forsythia ovata (Oleaceae).</title>
        <authorList>
            <person name="Jang H."/>
        </authorList>
    </citation>
    <scope>NUCLEOTIDE SEQUENCE [LARGE SCALE GENOMIC DNA]</scope>
</reference>
<dbReference type="Proteomes" id="UP001604336">
    <property type="component" value="Unassembled WGS sequence"/>
</dbReference>
<accession>A0ABD1SYD7</accession>
<comment type="caution">
    <text evidence="1">The sequence shown here is derived from an EMBL/GenBank/DDBJ whole genome shotgun (WGS) entry which is preliminary data.</text>
</comment>
<proteinExistence type="predicted"/>
<dbReference type="AlphaFoldDB" id="A0ABD1SYD7"/>
<organism evidence="1 2">
    <name type="scientific">Abeliophyllum distichum</name>
    <dbReference type="NCBI Taxonomy" id="126358"/>
    <lineage>
        <taxon>Eukaryota</taxon>
        <taxon>Viridiplantae</taxon>
        <taxon>Streptophyta</taxon>
        <taxon>Embryophyta</taxon>
        <taxon>Tracheophyta</taxon>
        <taxon>Spermatophyta</taxon>
        <taxon>Magnoliopsida</taxon>
        <taxon>eudicotyledons</taxon>
        <taxon>Gunneridae</taxon>
        <taxon>Pentapetalae</taxon>
        <taxon>asterids</taxon>
        <taxon>lamiids</taxon>
        <taxon>Lamiales</taxon>
        <taxon>Oleaceae</taxon>
        <taxon>Forsythieae</taxon>
        <taxon>Abeliophyllum</taxon>
    </lineage>
</organism>
<dbReference type="EMBL" id="JBFOLK010000006">
    <property type="protein sequence ID" value="KAL2505430.1"/>
    <property type="molecule type" value="Genomic_DNA"/>
</dbReference>
<keyword evidence="2" id="KW-1185">Reference proteome</keyword>